<dbReference type="STRING" id="1121898.GCA_000422725_00786"/>
<keyword evidence="1" id="KW-0812">Transmembrane</keyword>
<keyword evidence="1" id="KW-0472">Membrane</keyword>
<dbReference type="eggNOG" id="ENOG502ZVT4">
    <property type="taxonomic scope" value="Bacteria"/>
</dbReference>
<feature type="transmembrane region" description="Helical" evidence="1">
    <location>
        <begin position="122"/>
        <end position="144"/>
    </location>
</feature>
<evidence type="ECO:0000313" key="2">
    <source>
        <dbReference type="EMBL" id="KGO94830.1"/>
    </source>
</evidence>
<reference evidence="2 3" key="1">
    <citation type="submission" date="2013-09" db="EMBL/GenBank/DDBJ databases">
        <authorList>
            <person name="Zeng Z."/>
            <person name="Chen C."/>
        </authorList>
    </citation>
    <scope>NUCLEOTIDE SEQUENCE [LARGE SCALE GENOMIC DNA]</scope>
    <source>
        <strain evidence="2 3">WB 4.1-42</strain>
    </source>
</reference>
<dbReference type="Proteomes" id="UP000030111">
    <property type="component" value="Unassembled WGS sequence"/>
</dbReference>
<keyword evidence="1" id="KW-1133">Transmembrane helix</keyword>
<accession>A0A0A2N2Z4</accession>
<dbReference type="Pfam" id="PF20554">
    <property type="entry name" value="DUF6766"/>
    <property type="match status" value="1"/>
</dbReference>
<dbReference type="InterPro" id="IPR046657">
    <property type="entry name" value="DUF6766"/>
</dbReference>
<proteinExistence type="predicted"/>
<gene>
    <name evidence="2" type="ORF">Q766_01565</name>
</gene>
<evidence type="ECO:0000256" key="1">
    <source>
        <dbReference type="SAM" id="Phobius"/>
    </source>
</evidence>
<protein>
    <submittedName>
        <fullName evidence="2">Membrane protein</fullName>
    </submittedName>
</protein>
<organism evidence="2 3">
    <name type="scientific">Flavobacterium subsaxonicum WB 4.1-42 = DSM 21790</name>
    <dbReference type="NCBI Taxonomy" id="1121898"/>
    <lineage>
        <taxon>Bacteria</taxon>
        <taxon>Pseudomonadati</taxon>
        <taxon>Bacteroidota</taxon>
        <taxon>Flavobacteriia</taxon>
        <taxon>Flavobacteriales</taxon>
        <taxon>Flavobacteriaceae</taxon>
        <taxon>Flavobacterium</taxon>
    </lineage>
</organism>
<dbReference type="OrthoDB" id="187863at2"/>
<name>A0A0A2N2Z4_9FLAO</name>
<comment type="caution">
    <text evidence="2">The sequence shown here is derived from an EMBL/GenBank/DDBJ whole genome shotgun (WGS) entry which is preliminary data.</text>
</comment>
<evidence type="ECO:0000313" key="3">
    <source>
        <dbReference type="Proteomes" id="UP000030111"/>
    </source>
</evidence>
<dbReference type="EMBL" id="JRLY01000001">
    <property type="protein sequence ID" value="KGO94830.1"/>
    <property type="molecule type" value="Genomic_DNA"/>
</dbReference>
<sequence length="218" mass="24699">MKEFIKNNSLSIVFLILFAATLVAQTVFGHQEYNKELVENGGTAVNVQQYLTSGHFVESTFENWESEFLQMALFVVLTIFLKQKGSSESKKFDGTDDVDCKPNPNKKDVPWPVKKGGFILKLYQNSLTIALLLLFAISFILHFYGSLADQNVENKLKGKALETTANYIADSRFWFESFQNWQSEFLSVFAIVALSIYLRQQGSPQSKPVDAPHYETGE</sequence>
<keyword evidence="3" id="KW-1185">Reference proteome</keyword>
<dbReference type="AlphaFoldDB" id="A0A0A2N2Z4"/>
<dbReference type="RefSeq" id="WP_026992210.1">
    <property type="nucleotide sequence ID" value="NZ_JRLY01000001.1"/>
</dbReference>